<dbReference type="EMBL" id="RBIM01000004">
    <property type="protein sequence ID" value="RKQ96543.1"/>
    <property type="molecule type" value="Genomic_DNA"/>
</dbReference>
<gene>
    <name evidence="2" type="ORF">C7435_1874</name>
</gene>
<keyword evidence="1" id="KW-0732">Signal</keyword>
<accession>A0A495D3P7</accession>
<feature type="chain" id="PRO_5019745639" evidence="1">
    <location>
        <begin position="24"/>
        <end position="258"/>
    </location>
</feature>
<feature type="signal peptide" evidence="1">
    <location>
        <begin position="1"/>
        <end position="23"/>
    </location>
</feature>
<organism evidence="2 3">
    <name type="scientific">Maricaulis maris</name>
    <dbReference type="NCBI Taxonomy" id="74318"/>
    <lineage>
        <taxon>Bacteria</taxon>
        <taxon>Pseudomonadati</taxon>
        <taxon>Pseudomonadota</taxon>
        <taxon>Alphaproteobacteria</taxon>
        <taxon>Maricaulales</taxon>
        <taxon>Maricaulaceae</taxon>
        <taxon>Maricaulis</taxon>
    </lineage>
</organism>
<protein>
    <submittedName>
        <fullName evidence="2">YaiO family outer membrane protein</fullName>
    </submittedName>
</protein>
<dbReference type="NCBIfam" id="TIGR04390">
    <property type="entry name" value="OMP_YaiO_dom"/>
    <property type="match status" value="1"/>
</dbReference>
<evidence type="ECO:0000313" key="3">
    <source>
        <dbReference type="Proteomes" id="UP000273675"/>
    </source>
</evidence>
<evidence type="ECO:0000313" key="2">
    <source>
        <dbReference type="EMBL" id="RKQ96543.1"/>
    </source>
</evidence>
<dbReference type="RefSeq" id="WP_121211084.1">
    <property type="nucleotide sequence ID" value="NZ_RBIM01000004.1"/>
</dbReference>
<comment type="caution">
    <text evidence="2">The sequence shown here is derived from an EMBL/GenBank/DDBJ whole genome shotgun (WGS) entry which is preliminary data.</text>
</comment>
<dbReference type="AlphaFoldDB" id="A0A495D3P7"/>
<dbReference type="InterPro" id="IPR030887">
    <property type="entry name" value="Beta-barrel_YaiO"/>
</dbReference>
<proteinExistence type="predicted"/>
<name>A0A495D3P7_9PROT</name>
<sequence length="258" mass="27640">MSIRSRLIGGLALTSLMAGPAMAQPAAGLTADLVVEHVALSRTTLDDWSGAGLQLGYRNADNRLTWGRAEWSRRFGAQDLFLQAGLQDRLADGVASVALGSAFGGDFREDIDLRLAWTRPAWRPAQGAGGTDFDLTARFADYGDGVVTVLAPGLIHYLAGRDAWLSVSPIFVRASGGDWESGLALRGDTALGAKWRIRGGLSLAPDVEAGRVARTRSVEFGVRRAFGPHQEIGWTVSQVDRSGSYARTGLALSLRQRF</sequence>
<dbReference type="Proteomes" id="UP000273675">
    <property type="component" value="Unassembled WGS sequence"/>
</dbReference>
<evidence type="ECO:0000256" key="1">
    <source>
        <dbReference type="SAM" id="SignalP"/>
    </source>
</evidence>
<dbReference type="OrthoDB" id="4230779at2"/>
<reference evidence="2 3" key="1">
    <citation type="submission" date="2018-10" db="EMBL/GenBank/DDBJ databases">
        <title>Genomic Encyclopedia of Type Strains, Phase IV (KMG-IV): sequencing the most valuable type-strain genomes for metagenomic binning, comparative biology and taxonomic classification.</title>
        <authorList>
            <person name="Goeker M."/>
        </authorList>
    </citation>
    <scope>NUCLEOTIDE SEQUENCE [LARGE SCALE GENOMIC DNA]</scope>
    <source>
        <strain evidence="2 3">DSM 4734</strain>
    </source>
</reference>